<gene>
    <name evidence="1" type="ORF">SDC9_187916</name>
</gene>
<accession>A0A645HNH8</accession>
<protein>
    <submittedName>
        <fullName evidence="1">Uncharacterized protein</fullName>
    </submittedName>
</protein>
<dbReference type="AlphaFoldDB" id="A0A645HNH8"/>
<sequence>MTDRGVEDARAVKMDMKTEPPALARRQSETLGRHGDAAGVVVRIFKRKYRRIRMVDVVVGPAGHGELSGVGNAVVVAERIGTEPGDGGKAADLGAPHMGTLPREQAFAVASHSCKGKKVAHRSRAGKESVLLPRYLRRVLTERVRGGIVPVDVVPDLGAGDDPAHLLRRFGNGIASKIHYFMVHLIFDLLPIFVR</sequence>
<comment type="caution">
    <text evidence="1">The sequence shown here is derived from an EMBL/GenBank/DDBJ whole genome shotgun (WGS) entry which is preliminary data.</text>
</comment>
<organism evidence="1">
    <name type="scientific">bioreactor metagenome</name>
    <dbReference type="NCBI Taxonomy" id="1076179"/>
    <lineage>
        <taxon>unclassified sequences</taxon>
        <taxon>metagenomes</taxon>
        <taxon>ecological metagenomes</taxon>
    </lineage>
</organism>
<evidence type="ECO:0000313" key="1">
    <source>
        <dbReference type="EMBL" id="MPN40380.1"/>
    </source>
</evidence>
<dbReference type="EMBL" id="VSSQ01096757">
    <property type="protein sequence ID" value="MPN40380.1"/>
    <property type="molecule type" value="Genomic_DNA"/>
</dbReference>
<reference evidence="1" key="1">
    <citation type="submission" date="2019-08" db="EMBL/GenBank/DDBJ databases">
        <authorList>
            <person name="Kucharzyk K."/>
            <person name="Murdoch R.W."/>
            <person name="Higgins S."/>
            <person name="Loffler F."/>
        </authorList>
    </citation>
    <scope>NUCLEOTIDE SEQUENCE</scope>
</reference>
<proteinExistence type="predicted"/>
<name>A0A645HNH8_9ZZZZ</name>